<organism evidence="2 3">
    <name type="scientific">Sphagnum troendelagicum</name>
    <dbReference type="NCBI Taxonomy" id="128251"/>
    <lineage>
        <taxon>Eukaryota</taxon>
        <taxon>Viridiplantae</taxon>
        <taxon>Streptophyta</taxon>
        <taxon>Embryophyta</taxon>
        <taxon>Bryophyta</taxon>
        <taxon>Sphagnophytina</taxon>
        <taxon>Sphagnopsida</taxon>
        <taxon>Sphagnales</taxon>
        <taxon>Sphagnaceae</taxon>
        <taxon>Sphagnum</taxon>
    </lineage>
</organism>
<gene>
    <name evidence="2" type="ORF">CSSPTR1EN2_LOCUS18965</name>
</gene>
<dbReference type="InterPro" id="IPR000719">
    <property type="entry name" value="Prot_kinase_dom"/>
</dbReference>
<keyword evidence="3" id="KW-1185">Reference proteome</keyword>
<dbReference type="EMBL" id="OZ019898">
    <property type="protein sequence ID" value="CAK9228325.1"/>
    <property type="molecule type" value="Genomic_DNA"/>
</dbReference>
<evidence type="ECO:0000259" key="1">
    <source>
        <dbReference type="PROSITE" id="PS50011"/>
    </source>
</evidence>
<dbReference type="Proteomes" id="UP001497512">
    <property type="component" value="Chromosome 6"/>
</dbReference>
<dbReference type="SUPFAM" id="SSF56112">
    <property type="entry name" value="Protein kinase-like (PK-like)"/>
    <property type="match status" value="1"/>
</dbReference>
<sequence length="326" mass="37287">MDISELEAQLTEKPNVTKVVPSVYLELATKSMMHIQSLISPDSSKSVPINRLQCQYIFDKLCETLNNAKECICGPSLQDVPRSDCIFQNLAQTAMEVDKLVGDCCDAQWIPAAMIVANAKEHFASLAFKLRLYRQLLQSIFKKKATKMLTKLQNPKWSDDTKDAEFSIMDRKVQEDRKQLLSRLIQVGSSESENLIKRLDIFSIRGALLQHNPRFVLDPWKVEWKSIKRLRRSQIGKGSFAVVHKVEWLGKYFAEKSFPFPENEILRKEVSFLPGLSHPNILPLFCYAGGSRYCSLVMELMDEDLNSLMRNRLGPKTSLDPPFELN</sequence>
<feature type="domain" description="Protein kinase" evidence="1">
    <location>
        <begin position="229"/>
        <end position="326"/>
    </location>
</feature>
<accession>A0ABP0UR03</accession>
<protein>
    <recommendedName>
        <fullName evidence="1">Protein kinase domain-containing protein</fullName>
    </recommendedName>
</protein>
<dbReference type="Gene3D" id="1.10.510.10">
    <property type="entry name" value="Transferase(Phosphotransferase) domain 1"/>
    <property type="match status" value="1"/>
</dbReference>
<evidence type="ECO:0000313" key="2">
    <source>
        <dbReference type="EMBL" id="CAK9228325.1"/>
    </source>
</evidence>
<dbReference type="InterPro" id="IPR011009">
    <property type="entry name" value="Kinase-like_dom_sf"/>
</dbReference>
<name>A0ABP0UR03_9BRYO</name>
<dbReference type="PROSITE" id="PS50011">
    <property type="entry name" value="PROTEIN_KINASE_DOM"/>
    <property type="match status" value="1"/>
</dbReference>
<evidence type="ECO:0000313" key="3">
    <source>
        <dbReference type="Proteomes" id="UP001497512"/>
    </source>
</evidence>
<proteinExistence type="predicted"/>
<reference evidence="2" key="1">
    <citation type="submission" date="2024-02" db="EMBL/GenBank/DDBJ databases">
        <authorList>
            <consortium name="ELIXIR-Norway"/>
            <consortium name="Elixir Norway"/>
        </authorList>
    </citation>
    <scope>NUCLEOTIDE SEQUENCE</scope>
</reference>